<comment type="caution">
    <text evidence="2">The sequence shown here is derived from an EMBL/GenBank/DDBJ whole genome shotgun (WGS) entry which is preliminary data.</text>
</comment>
<reference evidence="2 3" key="1">
    <citation type="journal article" date="2018" name="New Phytol.">
        <title>Phylogenomics of Endogonaceae and evolution of mycorrhizas within Mucoromycota.</title>
        <authorList>
            <person name="Chang Y."/>
            <person name="Desiro A."/>
            <person name="Na H."/>
            <person name="Sandor L."/>
            <person name="Lipzen A."/>
            <person name="Clum A."/>
            <person name="Barry K."/>
            <person name="Grigoriev I.V."/>
            <person name="Martin F.M."/>
            <person name="Stajich J.E."/>
            <person name="Smith M.E."/>
            <person name="Bonito G."/>
            <person name="Spatafora J.W."/>
        </authorList>
    </citation>
    <scope>NUCLEOTIDE SEQUENCE [LARGE SCALE GENOMIC DNA]</scope>
    <source>
        <strain evidence="2 3">GMNB39</strain>
    </source>
</reference>
<name>A0A433A1S7_9FUNG</name>
<evidence type="ECO:0000256" key="1">
    <source>
        <dbReference type="SAM" id="MobiDB-lite"/>
    </source>
</evidence>
<keyword evidence="3" id="KW-1185">Reference proteome</keyword>
<gene>
    <name evidence="2" type="ORF">BC936DRAFT_141698</name>
</gene>
<sequence length="69" mass="7459">MSDKRKDPPSAVSTVVKRQRQEDDQPAASTALTTINAPGSSAVSIVGTVRHSSLSTPYWPVEVDQFMTK</sequence>
<dbReference type="EMBL" id="RBNI01020316">
    <property type="protein sequence ID" value="RUO96638.1"/>
    <property type="molecule type" value="Genomic_DNA"/>
</dbReference>
<feature type="region of interest" description="Disordered" evidence="1">
    <location>
        <begin position="1"/>
        <end position="34"/>
    </location>
</feature>
<evidence type="ECO:0000313" key="3">
    <source>
        <dbReference type="Proteomes" id="UP000268093"/>
    </source>
</evidence>
<accession>A0A433A1S7</accession>
<evidence type="ECO:0000313" key="2">
    <source>
        <dbReference type="EMBL" id="RUO96638.1"/>
    </source>
</evidence>
<dbReference type="AlphaFoldDB" id="A0A433A1S7"/>
<organism evidence="2 3">
    <name type="scientific">Jimgerdemannia flammicorona</name>
    <dbReference type="NCBI Taxonomy" id="994334"/>
    <lineage>
        <taxon>Eukaryota</taxon>
        <taxon>Fungi</taxon>
        <taxon>Fungi incertae sedis</taxon>
        <taxon>Mucoromycota</taxon>
        <taxon>Mucoromycotina</taxon>
        <taxon>Endogonomycetes</taxon>
        <taxon>Endogonales</taxon>
        <taxon>Endogonaceae</taxon>
        <taxon>Jimgerdemannia</taxon>
    </lineage>
</organism>
<dbReference type="Proteomes" id="UP000268093">
    <property type="component" value="Unassembled WGS sequence"/>
</dbReference>
<protein>
    <submittedName>
        <fullName evidence="2">Uncharacterized protein</fullName>
    </submittedName>
</protein>
<proteinExistence type="predicted"/>